<keyword evidence="1" id="KW-0812">Transmembrane</keyword>
<accession>A0ABR9JR25</accession>
<protein>
    <submittedName>
        <fullName evidence="2">Uncharacterized protein</fullName>
    </submittedName>
</protein>
<evidence type="ECO:0000256" key="1">
    <source>
        <dbReference type="SAM" id="Phobius"/>
    </source>
</evidence>
<evidence type="ECO:0000313" key="3">
    <source>
        <dbReference type="Proteomes" id="UP000627838"/>
    </source>
</evidence>
<evidence type="ECO:0000313" key="2">
    <source>
        <dbReference type="EMBL" id="MBE1533020.1"/>
    </source>
</evidence>
<feature type="transmembrane region" description="Helical" evidence="1">
    <location>
        <begin position="20"/>
        <end position="37"/>
    </location>
</feature>
<reference evidence="2 3" key="1">
    <citation type="submission" date="2020-10" db="EMBL/GenBank/DDBJ databases">
        <title>Sequencing the genomes of 1000 actinobacteria strains.</title>
        <authorList>
            <person name="Klenk H.-P."/>
        </authorList>
    </citation>
    <scope>NUCLEOTIDE SEQUENCE [LARGE SCALE GENOMIC DNA]</scope>
    <source>
        <strain evidence="2 3">DSM 46744</strain>
    </source>
</reference>
<keyword evidence="1" id="KW-1133">Transmembrane helix</keyword>
<dbReference type="Proteomes" id="UP000627838">
    <property type="component" value="Unassembled WGS sequence"/>
</dbReference>
<comment type="caution">
    <text evidence="2">The sequence shown here is derived from an EMBL/GenBank/DDBJ whole genome shotgun (WGS) entry which is preliminary data.</text>
</comment>
<name>A0ABR9JR25_9ACTN</name>
<dbReference type="RefSeq" id="WP_192759633.1">
    <property type="nucleotide sequence ID" value="NZ_JADBDZ010000001.1"/>
</dbReference>
<organism evidence="2 3">
    <name type="scientific">Actinomadura algeriensis</name>
    <dbReference type="NCBI Taxonomy" id="1679523"/>
    <lineage>
        <taxon>Bacteria</taxon>
        <taxon>Bacillati</taxon>
        <taxon>Actinomycetota</taxon>
        <taxon>Actinomycetes</taxon>
        <taxon>Streptosporangiales</taxon>
        <taxon>Thermomonosporaceae</taxon>
        <taxon>Actinomadura</taxon>
    </lineage>
</organism>
<keyword evidence="1" id="KW-0472">Membrane</keyword>
<dbReference type="EMBL" id="JADBDZ010000001">
    <property type="protein sequence ID" value="MBE1533020.1"/>
    <property type="molecule type" value="Genomic_DNA"/>
</dbReference>
<gene>
    <name evidence="2" type="ORF">H4W34_002853</name>
</gene>
<keyword evidence="3" id="KW-1185">Reference proteome</keyword>
<proteinExistence type="predicted"/>
<sequence>MRATLRRVARDVRWLRQLDAYAISALALVLAVLTVIGDVVSENVRWAVALAALAALVYRSTLPGPSRSAAETLLGDRNSLTDVDVAGRLRRARTVWLYAPSGVNFLTPERCDALRTGVLARPDGKVRIVVLDPDEDAAVAMATWQLDDSRFFPLQYLRPSLTTVLDRLRAMRSWRVAGAFRYRLLPYNPGFSLLVIDPDAGDGLVIAEMHGFGGESTTSRMHVRITRDESERWFAFWVDQYRALWRAARSENGGSVS</sequence>